<feature type="coiled-coil region" evidence="1">
    <location>
        <begin position="114"/>
        <end position="141"/>
    </location>
</feature>
<keyword evidence="1" id="KW-0175">Coiled coil</keyword>
<accession>A0A5B7J2D9</accession>
<gene>
    <name evidence="3" type="ORF">E2C01_083040</name>
</gene>
<dbReference type="Proteomes" id="UP000324222">
    <property type="component" value="Unassembled WGS sequence"/>
</dbReference>
<dbReference type="AlphaFoldDB" id="A0A5B7J2D9"/>
<proteinExistence type="predicted"/>
<sequence>MGGGAAPSFYMGETQGATLGGGGGGGYGSPFMGGAVGKAAAAATGGEGTLEGEGYVSLFMGGAVGLNGGAGGQGRGGRGRGGRGRGDPNSAAAYRAKKHRNIIKKERTFLMMQTKKLKTENEILERVRQQTQESVNALEAMILSRKDVRGYQP</sequence>
<feature type="region of interest" description="Disordered" evidence="2">
    <location>
        <begin position="69"/>
        <end position="94"/>
    </location>
</feature>
<reference evidence="3 4" key="1">
    <citation type="submission" date="2019-05" db="EMBL/GenBank/DDBJ databases">
        <title>Another draft genome of Portunus trituberculatus and its Hox gene families provides insights of decapod evolution.</title>
        <authorList>
            <person name="Jeong J.-H."/>
            <person name="Song I."/>
            <person name="Kim S."/>
            <person name="Choi T."/>
            <person name="Kim D."/>
            <person name="Ryu S."/>
            <person name="Kim W."/>
        </authorList>
    </citation>
    <scope>NUCLEOTIDE SEQUENCE [LARGE SCALE GENOMIC DNA]</scope>
    <source>
        <tissue evidence="3">Muscle</tissue>
    </source>
</reference>
<keyword evidence="4" id="KW-1185">Reference proteome</keyword>
<protein>
    <submittedName>
        <fullName evidence="3">Uncharacterized protein</fullName>
    </submittedName>
</protein>
<evidence type="ECO:0000256" key="1">
    <source>
        <dbReference type="SAM" id="Coils"/>
    </source>
</evidence>
<dbReference type="EMBL" id="VSRR010076804">
    <property type="protein sequence ID" value="MPC88146.1"/>
    <property type="molecule type" value="Genomic_DNA"/>
</dbReference>
<evidence type="ECO:0000256" key="2">
    <source>
        <dbReference type="SAM" id="MobiDB-lite"/>
    </source>
</evidence>
<evidence type="ECO:0000313" key="3">
    <source>
        <dbReference type="EMBL" id="MPC88146.1"/>
    </source>
</evidence>
<name>A0A5B7J2D9_PORTR</name>
<evidence type="ECO:0000313" key="4">
    <source>
        <dbReference type="Proteomes" id="UP000324222"/>
    </source>
</evidence>
<organism evidence="3 4">
    <name type="scientific">Portunus trituberculatus</name>
    <name type="common">Swimming crab</name>
    <name type="synonym">Neptunus trituberculatus</name>
    <dbReference type="NCBI Taxonomy" id="210409"/>
    <lineage>
        <taxon>Eukaryota</taxon>
        <taxon>Metazoa</taxon>
        <taxon>Ecdysozoa</taxon>
        <taxon>Arthropoda</taxon>
        <taxon>Crustacea</taxon>
        <taxon>Multicrustacea</taxon>
        <taxon>Malacostraca</taxon>
        <taxon>Eumalacostraca</taxon>
        <taxon>Eucarida</taxon>
        <taxon>Decapoda</taxon>
        <taxon>Pleocyemata</taxon>
        <taxon>Brachyura</taxon>
        <taxon>Eubrachyura</taxon>
        <taxon>Portunoidea</taxon>
        <taxon>Portunidae</taxon>
        <taxon>Portuninae</taxon>
        <taxon>Portunus</taxon>
    </lineage>
</organism>
<comment type="caution">
    <text evidence="3">The sequence shown here is derived from an EMBL/GenBank/DDBJ whole genome shotgun (WGS) entry which is preliminary data.</text>
</comment>